<dbReference type="eggNOG" id="ENOG50340KT">
    <property type="taxonomic scope" value="Bacteria"/>
</dbReference>
<accession>W4QTL1</accession>
<sequence>MELLDRLKEQYEWQDVKFVNEQLVETELGRKRVRYWTDKALLDWHIAWRDGCSVTPYMQTDRMIRNKDQQAWIDWKEGWLTVHDEVDNSFRLNQSDQKVGQMIGTMIAYGLRANPELDPAKPKEPLFQTAFNHLSALKEEQRILIRSLIKESDVRMRKAKALTADKKEQLPILDPLTSIDQAQTIHQIFLWFGSTNQPERGYYSLRSFLLKWLETNGTESLQALLEELFNNQAMTRDQAILLLAECLKPYELDRLVREMTKGTEQQQIEETIEAVTKEWEQSKELVQKLSVLIDSKKKVLTT</sequence>
<dbReference type="EMBL" id="BAUV01000012">
    <property type="protein sequence ID" value="GAE34933.1"/>
    <property type="molecule type" value="Genomic_DNA"/>
</dbReference>
<gene>
    <name evidence="1" type="ORF">JCM9157_2016</name>
</gene>
<evidence type="ECO:0000313" key="2">
    <source>
        <dbReference type="Proteomes" id="UP000018896"/>
    </source>
</evidence>
<reference evidence="1 2" key="1">
    <citation type="journal article" date="2014" name="Genome Announc.">
        <title>Draft Genome Sequences of Three Alkaliphilic Bacillus Strains, Bacillus wakoensis JCM 9140T, Bacillus akibai JCM 9157T, and Bacillus hemicellulosilyticus JCM 9152T.</title>
        <authorList>
            <person name="Yuki M."/>
            <person name="Oshima K."/>
            <person name="Suda W."/>
            <person name="Oshida Y."/>
            <person name="Kitamura K."/>
            <person name="Iida T."/>
            <person name="Hattori M."/>
            <person name="Ohkuma M."/>
        </authorList>
    </citation>
    <scope>NUCLEOTIDE SEQUENCE [LARGE SCALE GENOMIC DNA]</scope>
    <source>
        <strain evidence="1 2">JCM 9157</strain>
    </source>
</reference>
<proteinExistence type="predicted"/>
<name>W4QTL1_HALA3</name>
<dbReference type="OrthoDB" id="2986701at2"/>
<comment type="caution">
    <text evidence="1">The sequence shown here is derived from an EMBL/GenBank/DDBJ whole genome shotgun (WGS) entry which is preliminary data.</text>
</comment>
<dbReference type="AlphaFoldDB" id="W4QTL1"/>
<keyword evidence="2" id="KW-1185">Reference proteome</keyword>
<dbReference type="RefSeq" id="WP_035664075.1">
    <property type="nucleotide sequence ID" value="NZ_BAUV01000012.1"/>
</dbReference>
<organism evidence="1 2">
    <name type="scientific">Halalkalibacter akibai (strain ATCC 43226 / DSM 21942 / CIP 109018 / JCM 9157 / 1139)</name>
    <name type="common">Bacillus akibai</name>
    <dbReference type="NCBI Taxonomy" id="1236973"/>
    <lineage>
        <taxon>Bacteria</taxon>
        <taxon>Bacillati</taxon>
        <taxon>Bacillota</taxon>
        <taxon>Bacilli</taxon>
        <taxon>Bacillales</taxon>
        <taxon>Bacillaceae</taxon>
        <taxon>Halalkalibacter</taxon>
    </lineage>
</organism>
<dbReference type="STRING" id="1236973.JCM9157_2016"/>
<protein>
    <submittedName>
        <fullName evidence="1">Uncharacterized protein</fullName>
    </submittedName>
</protein>
<dbReference type="Proteomes" id="UP000018896">
    <property type="component" value="Unassembled WGS sequence"/>
</dbReference>
<evidence type="ECO:0000313" key="1">
    <source>
        <dbReference type="EMBL" id="GAE34933.1"/>
    </source>
</evidence>